<proteinExistence type="predicted"/>
<dbReference type="RefSeq" id="WP_148597917.1">
    <property type="nucleotide sequence ID" value="NZ_CP042997.1"/>
</dbReference>
<dbReference type="InterPro" id="IPR034660">
    <property type="entry name" value="DinB/YfiT-like"/>
</dbReference>
<feature type="domain" description="DinB-like" evidence="1">
    <location>
        <begin position="11"/>
        <end position="144"/>
    </location>
</feature>
<dbReference type="EMBL" id="CP042997">
    <property type="protein sequence ID" value="QEH38478.1"/>
    <property type="molecule type" value="Genomic_DNA"/>
</dbReference>
<sequence>MSYAETLLPEFDQEMASTRKVLERLPDDKLDWKAHPKSHTIGWNANHVADIPHWIVEVLTKPALDIAPADGPRYQTPALTSRREILENFDRNVAEARAAIAAAKDEDVRQPWSLLSGGQPIMAMPRAAMIRGMVLNHLIHHRAHLCVYYRLNEIPVPGMYGPSGDD</sequence>
<dbReference type="KEGG" id="agv:OJF2_70810"/>
<evidence type="ECO:0000313" key="2">
    <source>
        <dbReference type="EMBL" id="QEH38478.1"/>
    </source>
</evidence>
<name>A0A5B9WCT4_9BACT</name>
<reference evidence="2 3" key="1">
    <citation type="submission" date="2019-08" db="EMBL/GenBank/DDBJ databases">
        <title>Deep-cultivation of Planctomycetes and their phenomic and genomic characterization uncovers novel biology.</title>
        <authorList>
            <person name="Wiegand S."/>
            <person name="Jogler M."/>
            <person name="Boedeker C."/>
            <person name="Pinto D."/>
            <person name="Vollmers J."/>
            <person name="Rivas-Marin E."/>
            <person name="Kohn T."/>
            <person name="Peeters S.H."/>
            <person name="Heuer A."/>
            <person name="Rast P."/>
            <person name="Oberbeckmann S."/>
            <person name="Bunk B."/>
            <person name="Jeske O."/>
            <person name="Meyerdierks A."/>
            <person name="Storesund J.E."/>
            <person name="Kallscheuer N."/>
            <person name="Luecker S."/>
            <person name="Lage O.M."/>
            <person name="Pohl T."/>
            <person name="Merkel B.J."/>
            <person name="Hornburger P."/>
            <person name="Mueller R.-W."/>
            <person name="Bruemmer F."/>
            <person name="Labrenz M."/>
            <person name="Spormann A.M."/>
            <person name="Op den Camp H."/>
            <person name="Overmann J."/>
            <person name="Amann R."/>
            <person name="Jetten M.S.M."/>
            <person name="Mascher T."/>
            <person name="Medema M.H."/>
            <person name="Devos D.P."/>
            <person name="Kaster A.-K."/>
            <person name="Ovreas L."/>
            <person name="Rohde M."/>
            <person name="Galperin M.Y."/>
            <person name="Jogler C."/>
        </authorList>
    </citation>
    <scope>NUCLEOTIDE SEQUENCE [LARGE SCALE GENOMIC DNA]</scope>
    <source>
        <strain evidence="2 3">OJF2</strain>
    </source>
</reference>
<gene>
    <name evidence="2" type="ORF">OJF2_70810</name>
</gene>
<evidence type="ECO:0000313" key="3">
    <source>
        <dbReference type="Proteomes" id="UP000324233"/>
    </source>
</evidence>
<protein>
    <submittedName>
        <fullName evidence="2">DinB superfamily protein</fullName>
    </submittedName>
</protein>
<dbReference type="AlphaFoldDB" id="A0A5B9WCT4"/>
<dbReference type="OrthoDB" id="119432at2"/>
<dbReference type="Pfam" id="PF12867">
    <property type="entry name" value="DinB_2"/>
    <property type="match status" value="1"/>
</dbReference>
<dbReference type="Gene3D" id="1.20.120.450">
    <property type="entry name" value="dinb family like domain"/>
    <property type="match status" value="1"/>
</dbReference>
<keyword evidence="3" id="KW-1185">Reference proteome</keyword>
<evidence type="ECO:0000259" key="1">
    <source>
        <dbReference type="Pfam" id="PF12867"/>
    </source>
</evidence>
<organism evidence="2 3">
    <name type="scientific">Aquisphaera giovannonii</name>
    <dbReference type="NCBI Taxonomy" id="406548"/>
    <lineage>
        <taxon>Bacteria</taxon>
        <taxon>Pseudomonadati</taxon>
        <taxon>Planctomycetota</taxon>
        <taxon>Planctomycetia</taxon>
        <taxon>Isosphaerales</taxon>
        <taxon>Isosphaeraceae</taxon>
        <taxon>Aquisphaera</taxon>
    </lineage>
</organism>
<dbReference type="SUPFAM" id="SSF109854">
    <property type="entry name" value="DinB/YfiT-like putative metalloenzymes"/>
    <property type="match status" value="1"/>
</dbReference>
<dbReference type="Proteomes" id="UP000324233">
    <property type="component" value="Chromosome"/>
</dbReference>
<accession>A0A5B9WCT4</accession>
<dbReference type="InterPro" id="IPR024775">
    <property type="entry name" value="DinB-like"/>
</dbReference>